<evidence type="ECO:0000256" key="1">
    <source>
        <dbReference type="ARBA" id="ARBA00022729"/>
    </source>
</evidence>
<dbReference type="Pfam" id="PF03480">
    <property type="entry name" value="DctP"/>
    <property type="match status" value="1"/>
</dbReference>
<keyword evidence="1 2" id="KW-0732">Signal</keyword>
<dbReference type="NCBIfam" id="NF037995">
    <property type="entry name" value="TRAP_S1"/>
    <property type="match status" value="1"/>
</dbReference>
<proteinExistence type="predicted"/>
<dbReference type="EMBL" id="CP054836">
    <property type="protein sequence ID" value="QKV17293.1"/>
    <property type="molecule type" value="Genomic_DNA"/>
</dbReference>
<dbReference type="RefSeq" id="WP_175275189.1">
    <property type="nucleotide sequence ID" value="NZ_CP054836.1"/>
</dbReference>
<organism evidence="3 4">
    <name type="scientific">Oricola thermophila</name>
    <dbReference type="NCBI Taxonomy" id="2742145"/>
    <lineage>
        <taxon>Bacteria</taxon>
        <taxon>Pseudomonadati</taxon>
        <taxon>Pseudomonadota</taxon>
        <taxon>Alphaproteobacteria</taxon>
        <taxon>Hyphomicrobiales</taxon>
        <taxon>Ahrensiaceae</taxon>
        <taxon>Oricola</taxon>
    </lineage>
</organism>
<gene>
    <name evidence="3" type="ORF">HTY61_01845</name>
</gene>
<dbReference type="Proteomes" id="UP000509367">
    <property type="component" value="Chromosome"/>
</dbReference>
<evidence type="ECO:0000313" key="4">
    <source>
        <dbReference type="Proteomes" id="UP000509367"/>
    </source>
</evidence>
<dbReference type="KEGG" id="orm:HTY61_01845"/>
<sequence length="335" mass="35373">MLSIRFIEKLTSTIAVAGVAAAVTFSAAAADSLKFASWVPAAHTITEGVVDPLIKALEEGTGGATDIDYFTGGELGAGPLEQYVRVVQGVADMSWGLPGYTSSQFPKTMISELPGVKGDKPGYELLWNAYDAGLLEKEFPGVKPLALWLSEPNVFIMKDHEIRTPEDVKGLKIRVSGTIAGDVIAALGGTPVQIPAGELYNALQTGLIDGLVTGTSAIGDFKLDEVANSYTYNVPLGQISFYTIMNQAAYDGLSAEAKAAIDGIAGRTLSKSAEDAWNRKAEAVLESMKAAGDNTIIVLSDEESAAFEELVLPVTDKAIGQLGAEEVYKTMRGEM</sequence>
<reference evidence="3 4" key="1">
    <citation type="submission" date="2020-06" db="EMBL/GenBank/DDBJ databases">
        <title>Oricola thermophila sp. nov. isolated from a tidal sediments.</title>
        <authorList>
            <person name="Kwon K.K."/>
            <person name="Yang S.-H."/>
            <person name="Park M.-J."/>
        </authorList>
    </citation>
    <scope>NUCLEOTIDE SEQUENCE [LARGE SCALE GENOMIC DNA]</scope>
    <source>
        <strain evidence="3 4">MEBiC13590</strain>
    </source>
</reference>
<feature type="signal peptide" evidence="2">
    <location>
        <begin position="1"/>
        <end position="17"/>
    </location>
</feature>
<dbReference type="GO" id="GO:0055085">
    <property type="term" value="P:transmembrane transport"/>
    <property type="evidence" value="ECO:0007669"/>
    <property type="project" value="InterPro"/>
</dbReference>
<dbReference type="PANTHER" id="PTHR33376">
    <property type="match status" value="1"/>
</dbReference>
<keyword evidence="4" id="KW-1185">Reference proteome</keyword>
<evidence type="ECO:0000256" key="2">
    <source>
        <dbReference type="SAM" id="SignalP"/>
    </source>
</evidence>
<dbReference type="CDD" id="cd13665">
    <property type="entry name" value="PBP2_TRAP_Dctp3_4"/>
    <property type="match status" value="1"/>
</dbReference>
<evidence type="ECO:0000313" key="3">
    <source>
        <dbReference type="EMBL" id="QKV17293.1"/>
    </source>
</evidence>
<feature type="chain" id="PRO_5026738519" evidence="2">
    <location>
        <begin position="18"/>
        <end position="335"/>
    </location>
</feature>
<dbReference type="Gene3D" id="3.40.190.170">
    <property type="entry name" value="Bacterial extracellular solute-binding protein, family 7"/>
    <property type="match status" value="1"/>
</dbReference>
<dbReference type="InterPro" id="IPR038404">
    <property type="entry name" value="TRAP_DctP_sf"/>
</dbReference>
<dbReference type="AlphaFoldDB" id="A0A6N1V9U6"/>
<protein>
    <submittedName>
        <fullName evidence="3">TRAP transporter substrate-binding protein</fullName>
    </submittedName>
</protein>
<name>A0A6N1V9U6_9HYPH</name>
<dbReference type="PANTHER" id="PTHR33376:SF15">
    <property type="entry name" value="BLL6794 PROTEIN"/>
    <property type="match status" value="1"/>
</dbReference>
<accession>A0A6N1V9U6</accession>
<dbReference type="InterPro" id="IPR018389">
    <property type="entry name" value="DctP_fam"/>
</dbReference>